<comment type="caution">
    <text evidence="1">The sequence shown here is derived from an EMBL/GenBank/DDBJ whole genome shotgun (WGS) entry which is preliminary data.</text>
</comment>
<evidence type="ECO:0000313" key="1">
    <source>
        <dbReference type="EMBL" id="PRQ07960.1"/>
    </source>
</evidence>
<protein>
    <submittedName>
        <fullName evidence="1">Uncharacterized protein</fullName>
    </submittedName>
</protein>
<organism evidence="1 2">
    <name type="scientific">Enhygromyxa salina</name>
    <dbReference type="NCBI Taxonomy" id="215803"/>
    <lineage>
        <taxon>Bacteria</taxon>
        <taxon>Pseudomonadati</taxon>
        <taxon>Myxococcota</taxon>
        <taxon>Polyangia</taxon>
        <taxon>Nannocystales</taxon>
        <taxon>Nannocystaceae</taxon>
        <taxon>Enhygromyxa</taxon>
    </lineage>
</organism>
<sequence>MIVARADHPEAGTRAATRCLDVCAKALAASVFVAECVCDRPFAPVIIRVMRWELFSQITRKLVAVREFEPQRDAARYAEQLLLSHPDLFARLEGGAASVAARMAARTIATDHLREICELPHAVAELQSSMDNSTMGAGERLVRVAALAYLVCENDLIRDDLPAGFGLVDDCIVLRAARLATANVLGTDHFTEDLTTVHYLSVAIDDALLPSIEAALALAAELELRTRPLPDAIVERAIYELIENPPTDYPPPLLLPDYTPTRVTDSPLLLSAGQIVETDTGLIVIEFRDGTQIRRNRDATLEYL</sequence>
<evidence type="ECO:0000313" key="2">
    <source>
        <dbReference type="Proteomes" id="UP000238823"/>
    </source>
</evidence>
<name>A0A2S9YSA7_9BACT</name>
<reference evidence="1 2" key="1">
    <citation type="submission" date="2018-03" db="EMBL/GenBank/DDBJ databases">
        <title>Draft Genome Sequences of the Obligatory Marine Myxobacteria Enhygromyxa salina SWB007.</title>
        <authorList>
            <person name="Poehlein A."/>
            <person name="Moghaddam J.A."/>
            <person name="Harms H."/>
            <person name="Alanjari M."/>
            <person name="Koenig G.M."/>
            <person name="Daniel R."/>
            <person name="Schaeberle T.F."/>
        </authorList>
    </citation>
    <scope>NUCLEOTIDE SEQUENCE [LARGE SCALE GENOMIC DNA]</scope>
    <source>
        <strain evidence="1 2">SWB007</strain>
    </source>
</reference>
<gene>
    <name evidence="1" type="ORF">ENSA7_23990</name>
</gene>
<accession>A0A2S9YSA7</accession>
<proteinExistence type="predicted"/>
<dbReference type="Proteomes" id="UP000238823">
    <property type="component" value="Unassembled WGS sequence"/>
</dbReference>
<dbReference type="EMBL" id="PVNL01000047">
    <property type="protein sequence ID" value="PRQ07960.1"/>
    <property type="molecule type" value="Genomic_DNA"/>
</dbReference>
<dbReference type="AlphaFoldDB" id="A0A2S9YSA7"/>